<protein>
    <submittedName>
        <fullName evidence="2">Uncharacterized protein</fullName>
    </submittedName>
</protein>
<organism evidence="2 3">
    <name type="scientific">Fusarium beomiforme</name>
    <dbReference type="NCBI Taxonomy" id="44412"/>
    <lineage>
        <taxon>Eukaryota</taxon>
        <taxon>Fungi</taxon>
        <taxon>Dikarya</taxon>
        <taxon>Ascomycota</taxon>
        <taxon>Pezizomycotina</taxon>
        <taxon>Sordariomycetes</taxon>
        <taxon>Hypocreomycetidae</taxon>
        <taxon>Hypocreales</taxon>
        <taxon>Nectriaceae</taxon>
        <taxon>Fusarium</taxon>
        <taxon>Fusarium burgessii species complex</taxon>
    </lineage>
</organism>
<sequence>MSETALKGSIVSSPSPSPPPTFPRLGSRPKSIAKQYAAALALASTTDSSVDDLHKITWGQRRFVIASLLDRRKSRGRRSWIGNHGWFLAELKRDNTSSGDIWCCRLCDDKGAPRFFNAQSTSSAQAHL</sequence>
<dbReference type="EMBL" id="PVQB02001489">
    <property type="protein sequence ID" value="KAF4331701.1"/>
    <property type="molecule type" value="Genomic_DNA"/>
</dbReference>
<accession>A0A9P5A3L4</accession>
<feature type="region of interest" description="Disordered" evidence="1">
    <location>
        <begin position="1"/>
        <end position="28"/>
    </location>
</feature>
<dbReference type="OrthoDB" id="5042188at2759"/>
<reference evidence="2" key="2">
    <citation type="submission" date="2020-02" db="EMBL/GenBank/DDBJ databases">
        <title>Identification and distribution of gene clusters putatively required for synthesis of sphingolipid metabolism inhibitors in phylogenetically diverse species of the filamentous fungus Fusarium.</title>
        <authorList>
            <person name="Kim H.-S."/>
            <person name="Busman M."/>
            <person name="Brown D.W."/>
            <person name="Divon H."/>
            <person name="Uhlig S."/>
            <person name="Proctor R.H."/>
        </authorList>
    </citation>
    <scope>NUCLEOTIDE SEQUENCE</scope>
    <source>
        <strain evidence="2">NRRL 25174</strain>
    </source>
</reference>
<dbReference type="Proteomes" id="UP000730481">
    <property type="component" value="Unassembled WGS sequence"/>
</dbReference>
<name>A0A9P5A3L4_9HYPO</name>
<evidence type="ECO:0000313" key="2">
    <source>
        <dbReference type="EMBL" id="KAF4331701.1"/>
    </source>
</evidence>
<evidence type="ECO:0000313" key="3">
    <source>
        <dbReference type="Proteomes" id="UP000730481"/>
    </source>
</evidence>
<keyword evidence="3" id="KW-1185">Reference proteome</keyword>
<feature type="non-terminal residue" evidence="2">
    <location>
        <position position="128"/>
    </location>
</feature>
<comment type="caution">
    <text evidence="2">The sequence shown here is derived from an EMBL/GenBank/DDBJ whole genome shotgun (WGS) entry which is preliminary data.</text>
</comment>
<evidence type="ECO:0000256" key="1">
    <source>
        <dbReference type="SAM" id="MobiDB-lite"/>
    </source>
</evidence>
<dbReference type="AlphaFoldDB" id="A0A9P5A3L4"/>
<reference evidence="2" key="1">
    <citation type="journal article" date="2017" name="Mycologia">
        <title>Fusarium algeriense, sp. nov., a novel toxigenic crown rot pathogen of durum wheat from Algeria is nested in the Fusarium burgessii species complex.</title>
        <authorList>
            <person name="Laraba I."/>
            <person name="Keddad A."/>
            <person name="Boureghda H."/>
            <person name="Abdallah N."/>
            <person name="Vaughan M.M."/>
            <person name="Proctor R.H."/>
            <person name="Busman M."/>
            <person name="O'Donnell K."/>
        </authorList>
    </citation>
    <scope>NUCLEOTIDE SEQUENCE</scope>
    <source>
        <strain evidence="2">NRRL 25174</strain>
    </source>
</reference>
<gene>
    <name evidence="2" type="ORF">FBEOM_14533</name>
</gene>
<proteinExistence type="predicted"/>